<keyword evidence="5" id="KW-0010">Activator</keyword>
<keyword evidence="2" id="KW-0902">Two-component regulatory system</keyword>
<dbReference type="InterPro" id="IPR039420">
    <property type="entry name" value="WalR-like"/>
</dbReference>
<evidence type="ECO:0000256" key="8">
    <source>
        <dbReference type="SAM" id="MobiDB-lite"/>
    </source>
</evidence>
<evidence type="ECO:0000313" key="11">
    <source>
        <dbReference type="Proteomes" id="UP000638648"/>
    </source>
</evidence>
<dbReference type="Pfam" id="PF00486">
    <property type="entry name" value="Trans_reg_C"/>
    <property type="match status" value="1"/>
</dbReference>
<keyword evidence="4 7" id="KW-0238">DNA-binding</keyword>
<gene>
    <name evidence="10" type="ORF">HEB94_009635</name>
</gene>
<dbReference type="Gene3D" id="1.10.10.10">
    <property type="entry name" value="Winged helix-like DNA-binding domain superfamily/Winged helix DNA-binding domain"/>
    <property type="match status" value="1"/>
</dbReference>
<dbReference type="SMART" id="SM00862">
    <property type="entry name" value="Trans_reg_C"/>
    <property type="match status" value="1"/>
</dbReference>
<dbReference type="FunFam" id="1.10.10.10:FF:000216">
    <property type="entry name" value="DNA-binding response regulator"/>
    <property type="match status" value="1"/>
</dbReference>
<organism evidence="10 11">
    <name type="scientific">Actinopolymorpha pittospori</name>
    <dbReference type="NCBI Taxonomy" id="648752"/>
    <lineage>
        <taxon>Bacteria</taxon>
        <taxon>Bacillati</taxon>
        <taxon>Actinomycetota</taxon>
        <taxon>Actinomycetes</taxon>
        <taxon>Propionibacteriales</taxon>
        <taxon>Actinopolymorphaceae</taxon>
        <taxon>Actinopolymorpha</taxon>
    </lineage>
</organism>
<keyword evidence="6" id="KW-0804">Transcription</keyword>
<dbReference type="GO" id="GO:0000156">
    <property type="term" value="F:phosphorelay response regulator activity"/>
    <property type="evidence" value="ECO:0007669"/>
    <property type="project" value="TreeGrafter"/>
</dbReference>
<evidence type="ECO:0000256" key="6">
    <source>
        <dbReference type="ARBA" id="ARBA00023163"/>
    </source>
</evidence>
<feature type="DNA-binding region" description="OmpR/PhoB-type" evidence="7">
    <location>
        <begin position="126"/>
        <end position="223"/>
    </location>
</feature>
<proteinExistence type="predicted"/>
<evidence type="ECO:0000313" key="10">
    <source>
        <dbReference type="EMBL" id="MBE1612787.1"/>
    </source>
</evidence>
<keyword evidence="1" id="KW-0597">Phosphoprotein</keyword>
<dbReference type="InterPro" id="IPR011006">
    <property type="entry name" value="CheY-like_superfamily"/>
</dbReference>
<keyword evidence="11" id="KW-1185">Reference proteome</keyword>
<dbReference type="GO" id="GO:0006355">
    <property type="term" value="P:regulation of DNA-templated transcription"/>
    <property type="evidence" value="ECO:0007669"/>
    <property type="project" value="InterPro"/>
</dbReference>
<dbReference type="FunFam" id="3.40.50.2300:FF:000058">
    <property type="entry name" value="Two-component system response regulator"/>
    <property type="match status" value="1"/>
</dbReference>
<evidence type="ECO:0000256" key="4">
    <source>
        <dbReference type="ARBA" id="ARBA00023125"/>
    </source>
</evidence>
<feature type="compositionally biased region" description="Basic and acidic residues" evidence="8">
    <location>
        <begin position="235"/>
        <end position="244"/>
    </location>
</feature>
<dbReference type="GO" id="GO:0032993">
    <property type="term" value="C:protein-DNA complex"/>
    <property type="evidence" value="ECO:0007669"/>
    <property type="project" value="TreeGrafter"/>
</dbReference>
<sequence>MSTLVLLTNALQPSAEIVPALGLLAHHVRVAPAEASALLDVGPADAVLVDARTDLVQARSLTRVIRTTGIDVPLLVLVTEGGLAAVNADWGFDDVVLHTAGPAEVDARLRVAIGRLTLKSAEDERPHVIRRGELLIDEDTYTSRLGGRTLDLTFKEFELLKFLAQHPGRVFTRQQLLQEVWGYDYFGGTRTVDVHVRRLRAKLGPEYESLIGTVRNVGYRFVAQPVTPVPEDSDESTRVPDDARSLTGETPGR</sequence>
<dbReference type="AlphaFoldDB" id="A0A927N6Y4"/>
<dbReference type="SUPFAM" id="SSF46894">
    <property type="entry name" value="C-terminal effector domain of the bipartite response regulators"/>
    <property type="match status" value="1"/>
</dbReference>
<dbReference type="InterPro" id="IPR016032">
    <property type="entry name" value="Sig_transdc_resp-reg_C-effctor"/>
</dbReference>
<name>A0A927N6Y4_9ACTN</name>
<dbReference type="Pfam" id="PF21695">
    <property type="entry name" value="GlnR_1st"/>
    <property type="match status" value="1"/>
</dbReference>
<evidence type="ECO:0000256" key="2">
    <source>
        <dbReference type="ARBA" id="ARBA00023012"/>
    </source>
</evidence>
<dbReference type="Proteomes" id="UP000638648">
    <property type="component" value="Unassembled WGS sequence"/>
</dbReference>
<dbReference type="PROSITE" id="PS51755">
    <property type="entry name" value="OMPR_PHOB"/>
    <property type="match status" value="1"/>
</dbReference>
<evidence type="ECO:0000259" key="9">
    <source>
        <dbReference type="PROSITE" id="PS51755"/>
    </source>
</evidence>
<dbReference type="SUPFAM" id="SSF52172">
    <property type="entry name" value="CheY-like"/>
    <property type="match status" value="1"/>
</dbReference>
<protein>
    <submittedName>
        <fullName evidence="10">DNA-binding response OmpR family regulator</fullName>
    </submittedName>
</protein>
<dbReference type="InterPro" id="IPR049170">
    <property type="entry name" value="GlnR_N"/>
</dbReference>
<dbReference type="PANTHER" id="PTHR48111:SF16">
    <property type="entry name" value="TRANSCRIPTIONAL REGULATORY PROTEIN GLNR"/>
    <property type="match status" value="1"/>
</dbReference>
<comment type="caution">
    <text evidence="10">The sequence shown here is derived from an EMBL/GenBank/DDBJ whole genome shotgun (WGS) entry which is preliminary data.</text>
</comment>
<dbReference type="EMBL" id="JADBEM010000001">
    <property type="protein sequence ID" value="MBE1612787.1"/>
    <property type="molecule type" value="Genomic_DNA"/>
</dbReference>
<accession>A0A927N6Y4</accession>
<dbReference type="GO" id="GO:0000976">
    <property type="term" value="F:transcription cis-regulatory region binding"/>
    <property type="evidence" value="ECO:0007669"/>
    <property type="project" value="TreeGrafter"/>
</dbReference>
<reference evidence="10" key="1">
    <citation type="submission" date="2020-10" db="EMBL/GenBank/DDBJ databases">
        <title>Sequencing the genomes of 1000 actinobacteria strains.</title>
        <authorList>
            <person name="Klenk H.-P."/>
        </authorList>
    </citation>
    <scope>NUCLEOTIDE SEQUENCE</scope>
    <source>
        <strain evidence="10">DSM 45354</strain>
    </source>
</reference>
<evidence type="ECO:0000256" key="7">
    <source>
        <dbReference type="PROSITE-ProRule" id="PRU01091"/>
    </source>
</evidence>
<feature type="domain" description="OmpR/PhoB-type" evidence="9">
    <location>
        <begin position="126"/>
        <end position="223"/>
    </location>
</feature>
<dbReference type="Gene3D" id="3.40.50.2300">
    <property type="match status" value="1"/>
</dbReference>
<evidence type="ECO:0000256" key="1">
    <source>
        <dbReference type="ARBA" id="ARBA00022553"/>
    </source>
</evidence>
<dbReference type="RefSeq" id="WP_192755770.1">
    <property type="nucleotide sequence ID" value="NZ_BAABJL010000084.1"/>
</dbReference>
<keyword evidence="3" id="KW-0805">Transcription regulation</keyword>
<dbReference type="InterPro" id="IPR001867">
    <property type="entry name" value="OmpR/PhoB-type_DNA-bd"/>
</dbReference>
<dbReference type="PANTHER" id="PTHR48111">
    <property type="entry name" value="REGULATOR OF RPOS"/>
    <property type="match status" value="1"/>
</dbReference>
<dbReference type="GO" id="GO:0005829">
    <property type="term" value="C:cytosol"/>
    <property type="evidence" value="ECO:0007669"/>
    <property type="project" value="TreeGrafter"/>
</dbReference>
<dbReference type="CDD" id="cd00383">
    <property type="entry name" value="trans_reg_C"/>
    <property type="match status" value="1"/>
</dbReference>
<evidence type="ECO:0000256" key="5">
    <source>
        <dbReference type="ARBA" id="ARBA00023159"/>
    </source>
</evidence>
<evidence type="ECO:0000256" key="3">
    <source>
        <dbReference type="ARBA" id="ARBA00023015"/>
    </source>
</evidence>
<dbReference type="InterPro" id="IPR036388">
    <property type="entry name" value="WH-like_DNA-bd_sf"/>
</dbReference>
<feature type="region of interest" description="Disordered" evidence="8">
    <location>
        <begin position="226"/>
        <end position="253"/>
    </location>
</feature>